<accession>A0A172TR04</accession>
<evidence type="ECO:0000313" key="2">
    <source>
        <dbReference type="Proteomes" id="UP000077177"/>
    </source>
</evidence>
<keyword evidence="2" id="KW-1185">Reference proteome</keyword>
<dbReference type="STRING" id="1492898.SY85_00360"/>
<dbReference type="AlphaFoldDB" id="A0A172TR04"/>
<gene>
    <name evidence="1" type="ORF">SY85_00360</name>
</gene>
<name>A0A172TR04_9BACT</name>
<sequence>MALVYSQMIYQFALVYQQGQAKREMKQQLRLRISEADLEMISYLENEKDIEWEEEGKEFRLHGEMYDVVKTATVNGKPVFYCINDKKENELIHKYLNLIKQKNNSDKKPRTLSIKLLFNQSSEPIFVSNQLAVVYDTELVCCLPNAELDQLIPPPKV</sequence>
<dbReference type="OrthoDB" id="1250699at2"/>
<dbReference type="KEGG" id="fla:SY85_00360"/>
<evidence type="ECO:0000313" key="1">
    <source>
        <dbReference type="EMBL" id="ANE49183.1"/>
    </source>
</evidence>
<proteinExistence type="predicted"/>
<dbReference type="Proteomes" id="UP000077177">
    <property type="component" value="Chromosome"/>
</dbReference>
<dbReference type="RefSeq" id="WP_066401242.1">
    <property type="nucleotide sequence ID" value="NZ_CP011390.1"/>
</dbReference>
<reference evidence="1 2" key="2">
    <citation type="journal article" date="2016" name="Int. J. Syst. Evol. Microbiol.">
        <title>Flavisolibacter tropicus sp. nov., isolated from tropical soil.</title>
        <authorList>
            <person name="Lee J.J."/>
            <person name="Kang M.S."/>
            <person name="Kim G.S."/>
            <person name="Lee C.S."/>
            <person name="Lim S."/>
            <person name="Lee J."/>
            <person name="Roh S.H."/>
            <person name="Kang H."/>
            <person name="Ha J.M."/>
            <person name="Bae S."/>
            <person name="Jung H.Y."/>
            <person name="Kim M.K."/>
        </authorList>
    </citation>
    <scope>NUCLEOTIDE SEQUENCE [LARGE SCALE GENOMIC DNA]</scope>
    <source>
        <strain evidence="1 2">LCS9</strain>
    </source>
</reference>
<reference evidence="2" key="1">
    <citation type="submission" date="2015-01" db="EMBL/GenBank/DDBJ databases">
        <title>Flavisolibacter sp./LCS9/ whole genome sequencing.</title>
        <authorList>
            <person name="Kim M.K."/>
            <person name="Srinivasan S."/>
            <person name="Lee J.-J."/>
        </authorList>
    </citation>
    <scope>NUCLEOTIDE SEQUENCE [LARGE SCALE GENOMIC DNA]</scope>
    <source>
        <strain evidence="2">LCS9</strain>
    </source>
</reference>
<organism evidence="1 2">
    <name type="scientific">Flavisolibacter tropicus</name>
    <dbReference type="NCBI Taxonomy" id="1492898"/>
    <lineage>
        <taxon>Bacteria</taxon>
        <taxon>Pseudomonadati</taxon>
        <taxon>Bacteroidota</taxon>
        <taxon>Chitinophagia</taxon>
        <taxon>Chitinophagales</taxon>
        <taxon>Chitinophagaceae</taxon>
        <taxon>Flavisolibacter</taxon>
    </lineage>
</organism>
<protein>
    <submittedName>
        <fullName evidence="1">Uncharacterized protein</fullName>
    </submittedName>
</protein>
<dbReference type="EMBL" id="CP011390">
    <property type="protein sequence ID" value="ANE49183.1"/>
    <property type="molecule type" value="Genomic_DNA"/>
</dbReference>